<organism evidence="1">
    <name type="scientific">Davidia involucrata</name>
    <name type="common">Dove tree</name>
    <dbReference type="NCBI Taxonomy" id="16924"/>
    <lineage>
        <taxon>Eukaryota</taxon>
        <taxon>Viridiplantae</taxon>
        <taxon>Streptophyta</taxon>
        <taxon>Embryophyta</taxon>
        <taxon>Tracheophyta</taxon>
        <taxon>Spermatophyta</taxon>
        <taxon>Magnoliopsida</taxon>
        <taxon>eudicotyledons</taxon>
        <taxon>Gunneridae</taxon>
        <taxon>Pentapetalae</taxon>
        <taxon>asterids</taxon>
        <taxon>Cornales</taxon>
        <taxon>Nyssaceae</taxon>
        <taxon>Davidia</taxon>
    </lineage>
</organism>
<dbReference type="PANTHER" id="PTHR35046">
    <property type="entry name" value="ZINC KNUCKLE (CCHC-TYPE) FAMILY PROTEIN"/>
    <property type="match status" value="1"/>
</dbReference>
<name>A0A5B6YKK7_DAVIN</name>
<reference evidence="1" key="1">
    <citation type="submission" date="2019-08" db="EMBL/GenBank/DDBJ databases">
        <title>Reference gene set and small RNA set construction with multiple tissues from Davidia involucrata Baill.</title>
        <authorList>
            <person name="Yang H."/>
            <person name="Zhou C."/>
            <person name="Li G."/>
            <person name="Wang J."/>
            <person name="Gao P."/>
            <person name="Wang M."/>
            <person name="Wang R."/>
            <person name="Zhao Y."/>
        </authorList>
    </citation>
    <scope>NUCLEOTIDE SEQUENCE</scope>
    <source>
        <tissue evidence="1">Mixed with DoveR01_LX</tissue>
    </source>
</reference>
<protein>
    <submittedName>
        <fullName evidence="1">Uncharacterized protein</fullName>
    </submittedName>
</protein>
<dbReference type="EMBL" id="GHES01001610">
    <property type="protein sequence ID" value="MPA32169.1"/>
    <property type="molecule type" value="Transcribed_RNA"/>
</dbReference>
<dbReference type="AlphaFoldDB" id="A0A5B6YKK7"/>
<proteinExistence type="predicted"/>
<gene>
    <name evidence="1" type="ORF">Din_001610</name>
</gene>
<dbReference type="PANTHER" id="PTHR35046:SF18">
    <property type="entry name" value="RNA-DIRECTED DNA POLYMERASE"/>
    <property type="match status" value="1"/>
</dbReference>
<accession>A0A5B6YKK7</accession>
<evidence type="ECO:0000313" key="1">
    <source>
        <dbReference type="EMBL" id="MPA32169.1"/>
    </source>
</evidence>
<sequence>MIYVLISTEVVKGPAIPDPIKGLIEEYQDVFPDELPNGLPPLRDIQHHIDLVPNANLPNLPHYQMSLKEHEKFCCQSGRNSWLKAMSGRTSANVQCQLC</sequence>